<dbReference type="InterPro" id="IPR001453">
    <property type="entry name" value="MoaB/Mog_dom"/>
</dbReference>
<comment type="catalytic activity">
    <reaction evidence="1">
        <text>adenylyl-molybdopterin + molybdate = Mo-molybdopterin + AMP + H(+)</text>
        <dbReference type="Rhea" id="RHEA:35047"/>
        <dbReference type="ChEBI" id="CHEBI:15378"/>
        <dbReference type="ChEBI" id="CHEBI:36264"/>
        <dbReference type="ChEBI" id="CHEBI:62727"/>
        <dbReference type="ChEBI" id="CHEBI:71302"/>
        <dbReference type="ChEBI" id="CHEBI:456215"/>
    </reaction>
</comment>
<keyword evidence="1" id="KW-0479">Metal-binding</keyword>
<evidence type="ECO:0000256" key="1">
    <source>
        <dbReference type="RuleBase" id="RU365090"/>
    </source>
</evidence>
<dbReference type="EMBL" id="LKAQ01000004">
    <property type="protein sequence ID" value="OIQ50903.1"/>
    <property type="molecule type" value="Genomic_DNA"/>
</dbReference>
<accession>A0A1J5NCF2</accession>
<dbReference type="SUPFAM" id="SSF53218">
    <property type="entry name" value="Molybdenum cofactor biosynthesis proteins"/>
    <property type="match status" value="1"/>
</dbReference>
<dbReference type="Gene3D" id="3.40.980.10">
    <property type="entry name" value="MoaB/Mog-like domain"/>
    <property type="match status" value="1"/>
</dbReference>
<name>A0A1J5NCF2_9BACT</name>
<dbReference type="GO" id="GO:0006777">
    <property type="term" value="P:Mo-molybdopterin cofactor biosynthetic process"/>
    <property type="evidence" value="ECO:0007669"/>
    <property type="project" value="UniProtKB-UniRule"/>
</dbReference>
<feature type="domain" description="MoaB/Mog" evidence="2">
    <location>
        <begin position="174"/>
        <end position="306"/>
    </location>
</feature>
<comment type="cofactor">
    <cofactor evidence="1">
        <name>Mg(2+)</name>
        <dbReference type="ChEBI" id="CHEBI:18420"/>
    </cofactor>
</comment>
<keyword evidence="1" id="KW-0501">Molybdenum cofactor biosynthesis</keyword>
<dbReference type="GO" id="GO:0046872">
    <property type="term" value="F:metal ion binding"/>
    <property type="evidence" value="ECO:0007669"/>
    <property type="project" value="UniProtKB-UniRule"/>
</dbReference>
<comment type="function">
    <text evidence="1">Catalyzes the insertion of molybdate into adenylated molybdopterin with the concomitant release of AMP.</text>
</comment>
<dbReference type="InterPro" id="IPR038987">
    <property type="entry name" value="MoeA-like"/>
</dbReference>
<keyword evidence="1" id="KW-0808">Transferase</keyword>
<keyword evidence="1" id="KW-0500">Molybdenum</keyword>
<dbReference type="UniPathway" id="UPA00344"/>
<dbReference type="Pfam" id="PF00994">
    <property type="entry name" value="MoCF_biosynth"/>
    <property type="match status" value="1"/>
</dbReference>
<dbReference type="AlphaFoldDB" id="A0A1J5NCF2"/>
<dbReference type="SMART" id="SM00852">
    <property type="entry name" value="MoCF_biosynth"/>
    <property type="match status" value="1"/>
</dbReference>
<dbReference type="CDD" id="cd03522">
    <property type="entry name" value="MoeA_like"/>
    <property type="match status" value="1"/>
</dbReference>
<dbReference type="GO" id="GO:0005829">
    <property type="term" value="C:cytosol"/>
    <property type="evidence" value="ECO:0007669"/>
    <property type="project" value="TreeGrafter"/>
</dbReference>
<dbReference type="EC" id="2.10.1.1" evidence="1"/>
<dbReference type="PANTHER" id="PTHR10192">
    <property type="entry name" value="MOLYBDOPTERIN BIOSYNTHESIS PROTEIN"/>
    <property type="match status" value="1"/>
</dbReference>
<proteinExistence type="inferred from homology"/>
<comment type="similarity">
    <text evidence="1">Belongs to the MoeA family.</text>
</comment>
<keyword evidence="4" id="KW-1185">Reference proteome</keyword>
<reference evidence="3 4" key="1">
    <citation type="submission" date="2015-09" db="EMBL/GenBank/DDBJ databases">
        <title>Genome of Desulfovibrio dechloracetivorans BerOc1, a mercury methylating strain isolated from highly hydrocarbons and metals contaminated coastal sediments.</title>
        <authorList>
            <person name="Goni Urriza M."/>
            <person name="Gassie C."/>
            <person name="Bouchez O."/>
            <person name="Klopp C."/>
            <person name="Ranchou-Peyruse A."/>
            <person name="Remy G."/>
        </authorList>
    </citation>
    <scope>NUCLEOTIDE SEQUENCE [LARGE SCALE GENOMIC DNA]</scope>
    <source>
        <strain evidence="3 4">BerOc1</strain>
    </source>
</reference>
<protein>
    <recommendedName>
        <fullName evidence="1">Molybdopterin molybdenumtransferase</fullName>
        <ecNumber evidence="1">2.10.1.1</ecNumber>
    </recommendedName>
</protein>
<gene>
    <name evidence="3" type="primary">cinA_3</name>
    <name evidence="3" type="ORF">BerOc1_02845</name>
</gene>
<organism evidence="3 4">
    <name type="scientific">Pseudodesulfovibrio hydrargyri</name>
    <dbReference type="NCBI Taxonomy" id="2125990"/>
    <lineage>
        <taxon>Bacteria</taxon>
        <taxon>Pseudomonadati</taxon>
        <taxon>Thermodesulfobacteriota</taxon>
        <taxon>Desulfovibrionia</taxon>
        <taxon>Desulfovibrionales</taxon>
        <taxon>Desulfovibrionaceae</taxon>
    </lineage>
</organism>
<evidence type="ECO:0000313" key="3">
    <source>
        <dbReference type="EMBL" id="OIQ50903.1"/>
    </source>
</evidence>
<dbReference type="GO" id="GO:0061599">
    <property type="term" value="F:molybdopterin molybdotransferase activity"/>
    <property type="evidence" value="ECO:0007669"/>
    <property type="project" value="UniProtKB-UniRule"/>
</dbReference>
<sequence length="339" mass="36253">MKRIAVDEMIGTVLAHDLTRVVAGESKGVAFKRGHVIEARDLPMLKDMGRNHLYALDVPGTSLHENDGALRLAESLAGDNVGLSGAREGRVDLMSGCTGLLDVNRSLLDFVNAHPEIVVATRHTDSVVRKGDTLAGAKIVPLTVEKSLLAEIEMASGITGPLLRVRPFLPLRVGMVVTGSEVYHGRIKDTFSPVLEKKVAAYGGRIVKKALAPDDTDALRHRVADVLREEIDLLVLTGGMSVDPDDLTPGVIASIATDIVAYGSPVLPGAMFMAAYRGELPIIGVPACGMYNKTTVLDLVLPRLFAGQRISREFLLSKAHGGLCLNCPDCTYPDCPFGK</sequence>
<dbReference type="RefSeq" id="WP_071546297.1">
    <property type="nucleotide sequence ID" value="NZ_LKAQ01000004.1"/>
</dbReference>
<dbReference type="PANTHER" id="PTHR10192:SF28">
    <property type="entry name" value="MOLYBDOPTERIN MOLYBDENUMTRANSFERASE"/>
    <property type="match status" value="1"/>
</dbReference>
<evidence type="ECO:0000259" key="2">
    <source>
        <dbReference type="SMART" id="SM00852"/>
    </source>
</evidence>
<evidence type="ECO:0000313" key="4">
    <source>
        <dbReference type="Proteomes" id="UP000181901"/>
    </source>
</evidence>
<dbReference type="Proteomes" id="UP000181901">
    <property type="component" value="Unassembled WGS sequence"/>
</dbReference>
<dbReference type="OrthoDB" id="9767940at2"/>
<keyword evidence="1" id="KW-0460">Magnesium</keyword>
<comment type="pathway">
    <text evidence="1">Cofactor biosynthesis; molybdopterin biosynthesis.</text>
</comment>
<dbReference type="InterPro" id="IPR036425">
    <property type="entry name" value="MoaB/Mog-like_dom_sf"/>
</dbReference>
<comment type="caution">
    <text evidence="3">The sequence shown here is derived from an EMBL/GenBank/DDBJ whole genome shotgun (WGS) entry which is preliminary data.</text>
</comment>